<dbReference type="EMBL" id="CM055095">
    <property type="protein sequence ID" value="KAJ7557756.1"/>
    <property type="molecule type" value="Genomic_DNA"/>
</dbReference>
<proteinExistence type="predicted"/>
<dbReference type="Proteomes" id="UP001162992">
    <property type="component" value="Chromosome 4"/>
</dbReference>
<sequence>MQACSSLAEPFGQRKTVKSIIAFHGIQSFTKRSRFLSWRRAYNFSTEHSSLCVKFSTQSFRIPIIKQACDHRCLASLNQGPQSDDNTPEAEKVLEASVSDSWKWTMTRDELVAYALLLVAVSTVPLLQGYQWSASFHFLFLAIWSVYVGSHRSLRRSPPQRMSFKQGLAIPVFSSFTLFGFYCLLRFFPDFDVRTFISAYLALVGALAVGNNLVEPLRLLFSKTYSPSWQFDLPRWLVQEDGATIHITLTPADIVAGLVGIGVSVASKQVGASFSLNNFIAVCIVTELLQLLSLGSFMTAAAMLCGLLLYDVFWVFGSSHIFGDNVMVTVATSSSFDGPMKLIFPQVKANASNAYSILGLGDIAVPGLLTALMLRFDRARSQNPHKECQEHTSLLESVDEGLISESSPDKTYFITCVVSYIVGLAVTVVANSVSGAPQPALLYLVPCLLLGVLLTASLRSESSLLLNYKDEVIRGSIGINAKNFSRDSAKRAKQPHV</sequence>
<protein>
    <submittedName>
        <fullName evidence="1">Uncharacterized protein</fullName>
    </submittedName>
</protein>
<comment type="caution">
    <text evidence="1">The sequence shown here is derived from an EMBL/GenBank/DDBJ whole genome shotgun (WGS) entry which is preliminary data.</text>
</comment>
<name>A0ACC2DU24_DIPCM</name>
<evidence type="ECO:0000313" key="2">
    <source>
        <dbReference type="Proteomes" id="UP001162992"/>
    </source>
</evidence>
<gene>
    <name evidence="1" type="ORF">O6H91_04G008200</name>
</gene>
<evidence type="ECO:0000313" key="1">
    <source>
        <dbReference type="EMBL" id="KAJ7557756.1"/>
    </source>
</evidence>
<accession>A0ACC2DU24</accession>
<organism evidence="1 2">
    <name type="scientific">Diphasiastrum complanatum</name>
    <name type="common">Issler's clubmoss</name>
    <name type="synonym">Lycopodium complanatum</name>
    <dbReference type="NCBI Taxonomy" id="34168"/>
    <lineage>
        <taxon>Eukaryota</taxon>
        <taxon>Viridiplantae</taxon>
        <taxon>Streptophyta</taxon>
        <taxon>Embryophyta</taxon>
        <taxon>Tracheophyta</taxon>
        <taxon>Lycopodiopsida</taxon>
        <taxon>Lycopodiales</taxon>
        <taxon>Lycopodiaceae</taxon>
        <taxon>Lycopodioideae</taxon>
        <taxon>Diphasiastrum</taxon>
    </lineage>
</organism>
<reference evidence="2" key="1">
    <citation type="journal article" date="2024" name="Proc. Natl. Acad. Sci. U.S.A.">
        <title>Extraordinary preservation of gene collinearity over three hundred million years revealed in homosporous lycophytes.</title>
        <authorList>
            <person name="Li C."/>
            <person name="Wickell D."/>
            <person name="Kuo L.Y."/>
            <person name="Chen X."/>
            <person name="Nie B."/>
            <person name="Liao X."/>
            <person name="Peng D."/>
            <person name="Ji J."/>
            <person name="Jenkins J."/>
            <person name="Williams M."/>
            <person name="Shu S."/>
            <person name="Plott C."/>
            <person name="Barry K."/>
            <person name="Rajasekar S."/>
            <person name="Grimwood J."/>
            <person name="Han X."/>
            <person name="Sun S."/>
            <person name="Hou Z."/>
            <person name="He W."/>
            <person name="Dai G."/>
            <person name="Sun C."/>
            <person name="Schmutz J."/>
            <person name="Leebens-Mack J.H."/>
            <person name="Li F.W."/>
            <person name="Wang L."/>
        </authorList>
    </citation>
    <scope>NUCLEOTIDE SEQUENCE [LARGE SCALE GENOMIC DNA]</scope>
    <source>
        <strain evidence="2">cv. PW_Plant_1</strain>
    </source>
</reference>
<keyword evidence="2" id="KW-1185">Reference proteome</keyword>